<dbReference type="InterPro" id="IPR027417">
    <property type="entry name" value="P-loop_NTPase"/>
</dbReference>
<comment type="caution">
    <text evidence="8">The sequence shown here is derived from an EMBL/GenBank/DDBJ whole genome shotgun (WGS) entry which is preliminary data.</text>
</comment>
<dbReference type="InterPro" id="IPR017871">
    <property type="entry name" value="ABC_transporter-like_CS"/>
</dbReference>
<dbReference type="PROSITE" id="PS00211">
    <property type="entry name" value="ABC_TRANSPORTER_1"/>
    <property type="match status" value="1"/>
</dbReference>
<dbReference type="InterPro" id="IPR050763">
    <property type="entry name" value="ABC_transporter_ATP-binding"/>
</dbReference>
<reference evidence="8" key="1">
    <citation type="submission" date="2020-11" db="EMBL/GenBank/DDBJ databases">
        <title>Nocardioides sp. nov., isolated from Soil of Cynanchum wilfordii Hemsley rhizosphere.</title>
        <authorList>
            <person name="Lee J.-S."/>
            <person name="Suh M.K."/>
            <person name="Kim J.-S."/>
        </authorList>
    </citation>
    <scope>NUCLEOTIDE SEQUENCE</scope>
    <source>
        <strain evidence="8">KCTC 19275</strain>
    </source>
</reference>
<dbReference type="PROSITE" id="PS50893">
    <property type="entry name" value="ABC_TRANSPORTER_2"/>
    <property type="match status" value="1"/>
</dbReference>
<evidence type="ECO:0000313" key="9">
    <source>
        <dbReference type="Proteomes" id="UP000640489"/>
    </source>
</evidence>
<evidence type="ECO:0000256" key="3">
    <source>
        <dbReference type="ARBA" id="ARBA00022448"/>
    </source>
</evidence>
<dbReference type="EMBL" id="JADKPN010000009">
    <property type="protein sequence ID" value="MBF4764521.1"/>
    <property type="molecule type" value="Genomic_DNA"/>
</dbReference>
<dbReference type="SUPFAM" id="SSF52540">
    <property type="entry name" value="P-loop containing nucleoside triphosphate hydrolases"/>
    <property type="match status" value="1"/>
</dbReference>
<protein>
    <submittedName>
        <fullName evidence="8">ABC transporter ATP-binding protein</fullName>
    </submittedName>
</protein>
<evidence type="ECO:0000256" key="4">
    <source>
        <dbReference type="ARBA" id="ARBA00022741"/>
    </source>
</evidence>
<sequence>MDVAIETHGLTKRFGRRRALDGIDLTIPPGQVFGYLGPNGAGKTTTIRLLAGLLRPTAGTATVLGLDVVRERDRMQARLGYLPGSFVGYADLNGEQYLRYLANLRGGVDWNVVTSMAKRLDLDLGRRLGVLSHGNRQKVGIVQALMHRPELVILDEPTTGLDPIIQQEFLGLVRDVRDAGGTVFLSSHIMSEVEAVADHVGIIRDGSLVLVDSVEMLKRRALRRMDLTFAGEPPQSLSAIAGVRELTVSGSTAHLAVEGSTAELLAAAAPHRIEQIVTHEPDLEEIFLSYYDGRG</sequence>
<feature type="domain" description="ABC transporter" evidence="7">
    <location>
        <begin position="5"/>
        <end position="230"/>
    </location>
</feature>
<keyword evidence="9" id="KW-1185">Reference proteome</keyword>
<keyword evidence="6" id="KW-0046">Antibiotic resistance</keyword>
<evidence type="ECO:0000256" key="2">
    <source>
        <dbReference type="ARBA" id="ARBA00005417"/>
    </source>
</evidence>
<dbReference type="Pfam" id="PF00005">
    <property type="entry name" value="ABC_tran"/>
    <property type="match status" value="1"/>
</dbReference>
<dbReference type="PANTHER" id="PTHR42711:SF5">
    <property type="entry name" value="ABC TRANSPORTER ATP-BINDING PROTEIN NATA"/>
    <property type="match status" value="1"/>
</dbReference>
<dbReference type="SMART" id="SM00382">
    <property type="entry name" value="AAA"/>
    <property type="match status" value="1"/>
</dbReference>
<keyword evidence="5 8" id="KW-0067">ATP-binding</keyword>
<evidence type="ECO:0000259" key="7">
    <source>
        <dbReference type="PROSITE" id="PS50893"/>
    </source>
</evidence>
<dbReference type="RefSeq" id="WP_194707704.1">
    <property type="nucleotide sequence ID" value="NZ_JADKPN010000009.1"/>
</dbReference>
<dbReference type="AlphaFoldDB" id="A0A930VF75"/>
<organism evidence="8 9">
    <name type="scientific">Nocardioides islandensis</name>
    <dbReference type="NCBI Taxonomy" id="433663"/>
    <lineage>
        <taxon>Bacteria</taxon>
        <taxon>Bacillati</taxon>
        <taxon>Actinomycetota</taxon>
        <taxon>Actinomycetes</taxon>
        <taxon>Propionibacteriales</taxon>
        <taxon>Nocardioidaceae</taxon>
        <taxon>Nocardioides</taxon>
    </lineage>
</organism>
<dbReference type="InterPro" id="IPR003439">
    <property type="entry name" value="ABC_transporter-like_ATP-bd"/>
</dbReference>
<dbReference type="InterPro" id="IPR003593">
    <property type="entry name" value="AAA+_ATPase"/>
</dbReference>
<dbReference type="Gene3D" id="3.40.50.300">
    <property type="entry name" value="P-loop containing nucleotide triphosphate hydrolases"/>
    <property type="match status" value="1"/>
</dbReference>
<dbReference type="PANTHER" id="PTHR42711">
    <property type="entry name" value="ABC TRANSPORTER ATP-BINDING PROTEIN"/>
    <property type="match status" value="1"/>
</dbReference>
<dbReference type="GO" id="GO:0016887">
    <property type="term" value="F:ATP hydrolysis activity"/>
    <property type="evidence" value="ECO:0007669"/>
    <property type="project" value="InterPro"/>
</dbReference>
<evidence type="ECO:0000313" key="8">
    <source>
        <dbReference type="EMBL" id="MBF4764521.1"/>
    </source>
</evidence>
<comment type="subcellular location">
    <subcellularLocation>
        <location evidence="1">Cell membrane</location>
        <topology evidence="1">Peripheral membrane protein</topology>
    </subcellularLocation>
</comment>
<gene>
    <name evidence="8" type="ORF">ISU07_15415</name>
</gene>
<dbReference type="GO" id="GO:0005886">
    <property type="term" value="C:plasma membrane"/>
    <property type="evidence" value="ECO:0007669"/>
    <property type="project" value="UniProtKB-SubCell"/>
</dbReference>
<dbReference type="CDD" id="cd03230">
    <property type="entry name" value="ABC_DR_subfamily_A"/>
    <property type="match status" value="1"/>
</dbReference>
<keyword evidence="4" id="KW-0547">Nucleotide-binding</keyword>
<keyword evidence="3" id="KW-0813">Transport</keyword>
<dbReference type="Proteomes" id="UP000640489">
    <property type="component" value="Unassembled WGS sequence"/>
</dbReference>
<evidence type="ECO:0000256" key="1">
    <source>
        <dbReference type="ARBA" id="ARBA00004202"/>
    </source>
</evidence>
<dbReference type="GO" id="GO:0005524">
    <property type="term" value="F:ATP binding"/>
    <property type="evidence" value="ECO:0007669"/>
    <property type="project" value="UniProtKB-KW"/>
</dbReference>
<comment type="similarity">
    <text evidence="2">Belongs to the ABC transporter superfamily.</text>
</comment>
<evidence type="ECO:0000256" key="6">
    <source>
        <dbReference type="ARBA" id="ARBA00023251"/>
    </source>
</evidence>
<proteinExistence type="inferred from homology"/>
<name>A0A930VF75_9ACTN</name>
<evidence type="ECO:0000256" key="5">
    <source>
        <dbReference type="ARBA" id="ARBA00022840"/>
    </source>
</evidence>
<accession>A0A930VF75</accession>
<dbReference type="GO" id="GO:0046677">
    <property type="term" value="P:response to antibiotic"/>
    <property type="evidence" value="ECO:0007669"/>
    <property type="project" value="UniProtKB-KW"/>
</dbReference>